<name>A0A6G9ICN3_9GAMM</name>
<proteinExistence type="predicted"/>
<dbReference type="InterPro" id="IPR013149">
    <property type="entry name" value="ADH-like_C"/>
</dbReference>
<dbReference type="Gene3D" id="3.40.50.720">
    <property type="entry name" value="NAD(P)-binding Rossmann-like Domain"/>
    <property type="match status" value="1"/>
</dbReference>
<dbReference type="AlphaFoldDB" id="A0A6G9ICN3"/>
<dbReference type="PANTHER" id="PTHR43677">
    <property type="entry name" value="SHORT-CHAIN DEHYDROGENASE/REDUCTASE"/>
    <property type="match status" value="1"/>
</dbReference>
<gene>
    <name evidence="2" type="ORF">IPMB12_10025</name>
</gene>
<dbReference type="Gene3D" id="3.90.180.10">
    <property type="entry name" value="Medium-chain alcohol dehydrogenases, catalytic domain"/>
    <property type="match status" value="1"/>
</dbReference>
<accession>A0A6G9ICN3</accession>
<dbReference type="SUPFAM" id="SSF51735">
    <property type="entry name" value="NAD(P)-binding Rossmann-fold domains"/>
    <property type="match status" value="1"/>
</dbReference>
<dbReference type="FunCoup" id="A0A6G9ICN3">
    <property type="interactions" value="72"/>
</dbReference>
<dbReference type="InterPro" id="IPR011032">
    <property type="entry name" value="GroES-like_sf"/>
</dbReference>
<dbReference type="EMBL" id="CP050253">
    <property type="protein sequence ID" value="QIQ21991.1"/>
    <property type="molecule type" value="Genomic_DNA"/>
</dbReference>
<sequence length="331" mass="35141">MNFNGLQLTKSEEKGVPAKVEVVSLSTDDLPAGNVTIKVSYSTLNYKDALAITSHVPIARISPLVLGIDGVGTVTESQDNRYKVGQKVVLNGWGVGEKHWGCLAQYARLDADWLIPLPKEISEWDAMAIGTAGYTAALCVERILHLGVKPEHGPVLVTGSTGGVGSVAVALLTKLGYQVAASTGKPNEADYLRKLGATQIVDRNEFSQAGKPLQKEIWAAAVDTVGSHTLANVCAQMKYDGVVAACGLAQGMDFPATVAPFILRGVTLAGIDSVMVPYARRIKAWKFLAKHLDMSILRDIATTITLKECVAAGEAIIAGKVKGRYIVDVNA</sequence>
<evidence type="ECO:0000313" key="2">
    <source>
        <dbReference type="EMBL" id="QIQ21991.1"/>
    </source>
</evidence>
<dbReference type="InterPro" id="IPR036291">
    <property type="entry name" value="NAD(P)-bd_dom_sf"/>
</dbReference>
<reference evidence="2 3" key="1">
    <citation type="submission" date="2020-03" db="EMBL/GenBank/DDBJ databases">
        <title>Complete genome sequence of Orbus sp. IPMB12 (BCRC 80908).</title>
        <authorList>
            <person name="Lo W.-S."/>
            <person name="Chang T.-H."/>
            <person name="Kuo C.-H."/>
        </authorList>
    </citation>
    <scope>NUCLEOTIDE SEQUENCE [LARGE SCALE GENOMIC DNA]</scope>
    <source>
        <strain evidence="2 3">IPMB12</strain>
    </source>
</reference>
<dbReference type="InterPro" id="IPR020843">
    <property type="entry name" value="ER"/>
</dbReference>
<dbReference type="InterPro" id="IPR051397">
    <property type="entry name" value="Zn-ADH-like_protein"/>
</dbReference>
<dbReference type="PANTHER" id="PTHR43677:SF1">
    <property type="entry name" value="ACRYLYL-COA REDUCTASE ACUI-RELATED"/>
    <property type="match status" value="1"/>
</dbReference>
<dbReference type="InterPro" id="IPR014188">
    <property type="entry name" value="Acrylyl-CoA_reductase_AcuI"/>
</dbReference>
<evidence type="ECO:0000259" key="1">
    <source>
        <dbReference type="SMART" id="SM00829"/>
    </source>
</evidence>
<dbReference type="InParanoid" id="A0A6G9ICN3"/>
<evidence type="ECO:0000313" key="3">
    <source>
        <dbReference type="Proteomes" id="UP000501168"/>
    </source>
</evidence>
<keyword evidence="3" id="KW-1185">Reference proteome</keyword>
<dbReference type="SMART" id="SM00829">
    <property type="entry name" value="PKS_ER"/>
    <property type="match status" value="1"/>
</dbReference>
<dbReference type="CDD" id="cd08288">
    <property type="entry name" value="MDR_yhdh"/>
    <property type="match status" value="1"/>
</dbReference>
<dbReference type="KEGG" id="orb:IPMB12_10025"/>
<dbReference type="Pfam" id="PF00107">
    <property type="entry name" value="ADH_zinc_N"/>
    <property type="match status" value="1"/>
</dbReference>
<dbReference type="NCBIfam" id="TIGR02823">
    <property type="entry name" value="oxido_YhdH"/>
    <property type="match status" value="1"/>
</dbReference>
<dbReference type="GO" id="GO:0043957">
    <property type="term" value="F:acryloyl-CoA reductase (NADPH) activity"/>
    <property type="evidence" value="ECO:0007669"/>
    <property type="project" value="TreeGrafter"/>
</dbReference>
<feature type="domain" description="Enoyl reductase (ER)" evidence="1">
    <location>
        <begin position="15"/>
        <end position="327"/>
    </location>
</feature>
<organism evidence="2 3">
    <name type="scientific">Zophobihabitans entericus</name>
    <dbReference type="NCBI Taxonomy" id="1635327"/>
    <lineage>
        <taxon>Bacteria</taxon>
        <taxon>Pseudomonadati</taxon>
        <taxon>Pseudomonadota</taxon>
        <taxon>Gammaproteobacteria</taxon>
        <taxon>Orbales</taxon>
        <taxon>Orbaceae</taxon>
        <taxon>Zophobihabitans</taxon>
    </lineage>
</organism>
<dbReference type="Pfam" id="PF08240">
    <property type="entry name" value="ADH_N"/>
    <property type="match status" value="1"/>
</dbReference>
<protein>
    <submittedName>
        <fullName evidence="2">Oxidoreductase</fullName>
    </submittedName>
</protein>
<dbReference type="InterPro" id="IPR013154">
    <property type="entry name" value="ADH-like_N"/>
</dbReference>
<dbReference type="Proteomes" id="UP000501168">
    <property type="component" value="Chromosome"/>
</dbReference>
<dbReference type="RefSeq" id="WP_166917288.1">
    <property type="nucleotide sequence ID" value="NZ_CP050253.1"/>
</dbReference>
<dbReference type="SUPFAM" id="SSF50129">
    <property type="entry name" value="GroES-like"/>
    <property type="match status" value="1"/>
</dbReference>